<gene>
    <name evidence="2" type="ORF">BAMA_17090</name>
</gene>
<dbReference type="RefSeq" id="WP_034637416.1">
    <property type="nucleotide sequence ID" value="NZ_CBCSJC010000003.1"/>
</dbReference>
<name>A0A073KCX6_9BACI</name>
<keyword evidence="3" id="KW-1185">Reference proteome</keyword>
<sequence length="99" mass="11359">MSRMIRSIRLFYVIILIVVMLTTVNVIFQWETANFFTYTALHLLGLLFISGGVIAEGSNERKVNYLCITGLLLLLIVQGSIKYSELSFQDFSFFIKIIQ</sequence>
<feature type="transmembrane region" description="Helical" evidence="1">
    <location>
        <begin position="63"/>
        <end position="81"/>
    </location>
</feature>
<comment type="caution">
    <text evidence="2">The sequence shown here is derived from an EMBL/GenBank/DDBJ whole genome shotgun (WGS) entry which is preliminary data.</text>
</comment>
<keyword evidence="1" id="KW-1133">Transmembrane helix</keyword>
<proteinExistence type="predicted"/>
<keyword evidence="1" id="KW-0812">Transmembrane</keyword>
<evidence type="ECO:0000256" key="1">
    <source>
        <dbReference type="SAM" id="Phobius"/>
    </source>
</evidence>
<organism evidence="2 3">
    <name type="scientific">Bacillus manliponensis</name>
    <dbReference type="NCBI Taxonomy" id="574376"/>
    <lineage>
        <taxon>Bacteria</taxon>
        <taxon>Bacillati</taxon>
        <taxon>Bacillota</taxon>
        <taxon>Bacilli</taxon>
        <taxon>Bacillales</taxon>
        <taxon>Bacillaceae</taxon>
        <taxon>Bacillus</taxon>
        <taxon>Bacillus cereus group</taxon>
    </lineage>
</organism>
<dbReference type="EMBL" id="JOTN01000004">
    <property type="protein sequence ID" value="KEK20163.1"/>
    <property type="molecule type" value="Genomic_DNA"/>
</dbReference>
<dbReference type="STRING" id="574376.BAMA_17090"/>
<evidence type="ECO:0000313" key="2">
    <source>
        <dbReference type="EMBL" id="KEK20163.1"/>
    </source>
</evidence>
<feature type="transmembrane region" description="Helical" evidence="1">
    <location>
        <begin position="12"/>
        <end position="30"/>
    </location>
</feature>
<reference evidence="2 3" key="1">
    <citation type="submission" date="2014-06" db="EMBL/GenBank/DDBJ databases">
        <title>Draft genome sequence of Bacillus manliponensis JCM 15802 (MCCC 1A00708).</title>
        <authorList>
            <person name="Lai Q."/>
            <person name="Liu Y."/>
            <person name="Shao Z."/>
        </authorList>
    </citation>
    <scope>NUCLEOTIDE SEQUENCE [LARGE SCALE GENOMIC DNA]</scope>
    <source>
        <strain evidence="2 3">JCM 15802</strain>
    </source>
</reference>
<feature type="transmembrane region" description="Helical" evidence="1">
    <location>
        <begin position="36"/>
        <end position="56"/>
    </location>
</feature>
<dbReference type="Proteomes" id="UP000027822">
    <property type="component" value="Unassembled WGS sequence"/>
</dbReference>
<dbReference type="AlphaFoldDB" id="A0A073KCX6"/>
<dbReference type="OrthoDB" id="2908409at2"/>
<protein>
    <submittedName>
        <fullName evidence="2">Uncharacterized protein</fullName>
    </submittedName>
</protein>
<accession>A0A073KCX6</accession>
<evidence type="ECO:0000313" key="3">
    <source>
        <dbReference type="Proteomes" id="UP000027822"/>
    </source>
</evidence>
<keyword evidence="1" id="KW-0472">Membrane</keyword>